<comment type="caution">
    <text evidence="8">The sequence shown here is derived from an EMBL/GenBank/DDBJ whole genome shotgun (WGS) entry which is preliminary data.</text>
</comment>
<evidence type="ECO:0000256" key="5">
    <source>
        <dbReference type="ARBA" id="ARBA00023239"/>
    </source>
</evidence>
<dbReference type="Gene3D" id="3.90.1150.10">
    <property type="entry name" value="Aspartate Aminotransferase, domain 1"/>
    <property type="match status" value="1"/>
</dbReference>
<evidence type="ECO:0000256" key="2">
    <source>
        <dbReference type="ARBA" id="ARBA00009533"/>
    </source>
</evidence>
<keyword evidence="4 6" id="KW-0663">Pyridoxal phosphate</keyword>
<dbReference type="Gene3D" id="3.90.1150.170">
    <property type="match status" value="1"/>
</dbReference>
<dbReference type="InterPro" id="IPR015422">
    <property type="entry name" value="PyrdxlP-dep_Trfase_small"/>
</dbReference>
<dbReference type="STRING" id="1424334.W822_11175"/>
<dbReference type="GO" id="GO:0016831">
    <property type="term" value="F:carboxy-lyase activity"/>
    <property type="evidence" value="ECO:0007669"/>
    <property type="project" value="UniProtKB-KW"/>
</dbReference>
<dbReference type="Proteomes" id="UP000018733">
    <property type="component" value="Unassembled WGS sequence"/>
</dbReference>
<comment type="similarity">
    <text evidence="2 7">Belongs to the group II decarboxylase family.</text>
</comment>
<evidence type="ECO:0000256" key="1">
    <source>
        <dbReference type="ARBA" id="ARBA00001933"/>
    </source>
</evidence>
<evidence type="ECO:0000256" key="4">
    <source>
        <dbReference type="ARBA" id="ARBA00022898"/>
    </source>
</evidence>
<reference evidence="8 9" key="1">
    <citation type="journal article" date="2014" name="Genome Announc.">
        <title>Draft Genome Sequence of Advenella kashmirensis Strain W13003, a Polycyclic Aromatic Hydrocarbon-Degrading Bacterium.</title>
        <authorList>
            <person name="Wang X."/>
            <person name="Jin D."/>
            <person name="Zhou L."/>
            <person name="Wu L."/>
            <person name="An W."/>
            <person name="Zhao L."/>
        </authorList>
    </citation>
    <scope>NUCLEOTIDE SEQUENCE [LARGE SCALE GENOMIC DNA]</scope>
    <source>
        <strain evidence="8 9">W13003</strain>
    </source>
</reference>
<dbReference type="Gene3D" id="3.40.640.10">
    <property type="entry name" value="Type I PLP-dependent aspartate aminotransferase-like (Major domain)"/>
    <property type="match status" value="1"/>
</dbReference>
<organism evidence="8 9">
    <name type="scientific">Advenella kashmirensis W13003</name>
    <dbReference type="NCBI Taxonomy" id="1424334"/>
    <lineage>
        <taxon>Bacteria</taxon>
        <taxon>Pseudomonadati</taxon>
        <taxon>Pseudomonadota</taxon>
        <taxon>Betaproteobacteria</taxon>
        <taxon>Burkholderiales</taxon>
        <taxon>Alcaligenaceae</taxon>
    </lineage>
</organism>
<evidence type="ECO:0000256" key="6">
    <source>
        <dbReference type="PIRSR" id="PIRSR602129-50"/>
    </source>
</evidence>
<keyword evidence="3" id="KW-0210">Decarboxylase</keyword>
<name>V8QVJ5_9BURK</name>
<dbReference type="PANTHER" id="PTHR45677">
    <property type="entry name" value="GLUTAMATE DECARBOXYLASE-RELATED"/>
    <property type="match status" value="1"/>
</dbReference>
<dbReference type="OrthoDB" id="9803665at2"/>
<sequence>MNLKERNMNVNINAVSDSEVGLAGTNQESSSLTETLFGADTLSIRQRVEASRSTFLNSTDATDDMPIENIRDKFMALDIPSQGSNVDAYLDKLDQDVLPHCSHLASPRYMGHMTSPIPSFLPEIGRLVQTLNQNVVKMETSRSLTFLERQVIGMLHREIFRFDHEFYQSHLQSISEALGIFTSGGTLANIGALWTAWRRAQDRHPAQMQQSVGTLNKPVIIGSELLHYSFDKGAHLLGAHLHKVPVNDRFQIDLDALREAIEQFRQAGQPIICIVAIAGTTDYGSVDDLRAICELAHDVEAHVHVDAAWGGGLILSERNRSLLDGIELADTVTIDGHKQLMLPLGCGLLFFRDPTFSQATVHHAPYAVRATSYDQGRFTLEGSRPVNALYLHAALHIIGKQGYDDLYTESLGRARYMAQAIDARAEFELIAPPSMNILAYRYIPQAYRGKPLDEQDNNHISQFNIALQKAQRQKGDSFVSRTFRPIKRYQNQSLALLRAVLLNPLTKHDDIDFLLNDQIQIARSLEAAG</sequence>
<dbReference type="InterPro" id="IPR015421">
    <property type="entry name" value="PyrdxlP-dep_Trfase_major"/>
</dbReference>
<dbReference type="Pfam" id="PF00282">
    <property type="entry name" value="Pyridoxal_deC"/>
    <property type="match status" value="1"/>
</dbReference>
<evidence type="ECO:0000256" key="3">
    <source>
        <dbReference type="ARBA" id="ARBA00022793"/>
    </source>
</evidence>
<gene>
    <name evidence="8" type="ORF">W822_11175</name>
</gene>
<dbReference type="GO" id="GO:0005737">
    <property type="term" value="C:cytoplasm"/>
    <property type="evidence" value="ECO:0007669"/>
    <property type="project" value="TreeGrafter"/>
</dbReference>
<proteinExistence type="inferred from homology"/>
<comment type="cofactor">
    <cofactor evidence="1 6 7">
        <name>pyridoxal 5'-phosphate</name>
        <dbReference type="ChEBI" id="CHEBI:597326"/>
    </cofactor>
</comment>
<evidence type="ECO:0000256" key="7">
    <source>
        <dbReference type="RuleBase" id="RU000382"/>
    </source>
</evidence>
<dbReference type="SUPFAM" id="SSF53383">
    <property type="entry name" value="PLP-dependent transferases"/>
    <property type="match status" value="1"/>
</dbReference>
<dbReference type="HOGENOM" id="CLU_011856_0_4_4"/>
<dbReference type="PATRIC" id="fig|1424334.3.peg.2247"/>
<dbReference type="InterPro" id="IPR015424">
    <property type="entry name" value="PyrdxlP-dep_Trfase"/>
</dbReference>
<dbReference type="PANTHER" id="PTHR45677:SF8">
    <property type="entry name" value="CYSTEINE SULFINIC ACID DECARBOXYLASE"/>
    <property type="match status" value="1"/>
</dbReference>
<keyword evidence="5 7" id="KW-0456">Lyase</keyword>
<evidence type="ECO:0000313" key="8">
    <source>
        <dbReference type="EMBL" id="ETF03345.1"/>
    </source>
</evidence>
<keyword evidence="9" id="KW-1185">Reference proteome</keyword>
<accession>V8QVJ5</accession>
<dbReference type="GO" id="GO:0019752">
    <property type="term" value="P:carboxylic acid metabolic process"/>
    <property type="evidence" value="ECO:0007669"/>
    <property type="project" value="InterPro"/>
</dbReference>
<protein>
    <submittedName>
        <fullName evidence="8">Pyridoxal-dependent decarboxylase</fullName>
    </submittedName>
</protein>
<dbReference type="EMBL" id="AYXT01000009">
    <property type="protein sequence ID" value="ETF03345.1"/>
    <property type="molecule type" value="Genomic_DNA"/>
</dbReference>
<dbReference type="AlphaFoldDB" id="V8QVJ5"/>
<dbReference type="GO" id="GO:0030170">
    <property type="term" value="F:pyridoxal phosphate binding"/>
    <property type="evidence" value="ECO:0007669"/>
    <property type="project" value="InterPro"/>
</dbReference>
<dbReference type="eggNOG" id="COG0076">
    <property type="taxonomic scope" value="Bacteria"/>
</dbReference>
<dbReference type="InterPro" id="IPR002129">
    <property type="entry name" value="PyrdxlP-dep_de-COase"/>
</dbReference>
<feature type="modified residue" description="N6-(pyridoxal phosphate)lysine" evidence="6">
    <location>
        <position position="338"/>
    </location>
</feature>
<evidence type="ECO:0000313" key="9">
    <source>
        <dbReference type="Proteomes" id="UP000018733"/>
    </source>
</evidence>